<gene>
    <name evidence="2" type="ORF">EWV85_20635</name>
</gene>
<dbReference type="EMBL" id="SFCA01000221">
    <property type="protein sequence ID" value="TRT44224.1"/>
    <property type="molecule type" value="Genomic_DNA"/>
</dbReference>
<comment type="caution">
    <text evidence="2">The sequence shown here is derived from an EMBL/GenBank/DDBJ whole genome shotgun (WGS) entry which is preliminary data.</text>
</comment>
<evidence type="ECO:0000313" key="3">
    <source>
        <dbReference type="Proteomes" id="UP000316443"/>
    </source>
</evidence>
<protein>
    <submittedName>
        <fullName evidence="2">DUF2914 domain-containing protein</fullName>
    </submittedName>
</protein>
<proteinExistence type="predicted"/>
<sequence length="190" mass="21764">MTDSMRKTLLVFTALLILGGIAPKSISSATDLEVVEVSLTSGVDRKTREKYDSIVPVLCENSNYIDNESPILYSRINSKVFLWTRIRSNKAVNLLHRWYKEEIFYETPSSFYDSVQSILILLRFVPPGTKWAELSQVKLPVNSSTSWKTWSNYDFSKPPSPEGKWRVDVVDSRNTSEILCRVTFKVNTND</sequence>
<organism evidence="2 3">
    <name type="scientific">Microcystis aeruginosa Ma_QC_C_20070703_M131</name>
    <dbReference type="NCBI Taxonomy" id="2486263"/>
    <lineage>
        <taxon>Bacteria</taxon>
        <taxon>Bacillati</taxon>
        <taxon>Cyanobacteriota</taxon>
        <taxon>Cyanophyceae</taxon>
        <taxon>Oscillatoriophycideae</taxon>
        <taxon>Chroococcales</taxon>
        <taxon>Microcystaceae</taxon>
        <taxon>Microcystis</taxon>
    </lineage>
</organism>
<dbReference type="AlphaFoldDB" id="A0A551X659"/>
<dbReference type="Proteomes" id="UP000316443">
    <property type="component" value="Unassembled WGS sequence"/>
</dbReference>
<feature type="domain" description="DUF2914" evidence="1">
    <location>
        <begin position="94"/>
        <end position="186"/>
    </location>
</feature>
<dbReference type="InterPro" id="IPR022606">
    <property type="entry name" value="DUF2914"/>
</dbReference>
<name>A0A551X659_MICAE</name>
<evidence type="ECO:0000313" key="2">
    <source>
        <dbReference type="EMBL" id="TRT44224.1"/>
    </source>
</evidence>
<evidence type="ECO:0000259" key="1">
    <source>
        <dbReference type="Pfam" id="PF11141"/>
    </source>
</evidence>
<reference evidence="2 3" key="1">
    <citation type="submission" date="2019-01" db="EMBL/GenBank/DDBJ databases">
        <title>Coherence of Microcystis species and biogeography revealed through population genomics.</title>
        <authorList>
            <person name="Perez-Carrascal O.M."/>
            <person name="Terrat Y."/>
            <person name="Giani A."/>
            <person name="Fortin N."/>
            <person name="Tromas N."/>
            <person name="Shapiro B.J."/>
        </authorList>
    </citation>
    <scope>NUCLEOTIDE SEQUENCE [LARGE SCALE GENOMIC DNA]</scope>
    <source>
        <strain evidence="2">Ma_QC_C_20070703_M131</strain>
    </source>
</reference>
<accession>A0A551X659</accession>
<dbReference type="Pfam" id="PF11141">
    <property type="entry name" value="DUF2914"/>
    <property type="match status" value="1"/>
</dbReference>